<reference evidence="1 2" key="1">
    <citation type="submission" date="2018-08" db="EMBL/GenBank/DDBJ databases">
        <title>A genome reference for cultivated species of the human gut microbiota.</title>
        <authorList>
            <person name="Zou Y."/>
            <person name="Xue W."/>
            <person name="Luo G."/>
        </authorList>
    </citation>
    <scope>NUCLEOTIDE SEQUENCE [LARGE SCALE GENOMIC DNA]</scope>
    <source>
        <strain evidence="1 2">AF39-11</strain>
    </source>
</reference>
<evidence type="ECO:0000313" key="2">
    <source>
        <dbReference type="Proteomes" id="UP000284916"/>
    </source>
</evidence>
<protein>
    <submittedName>
        <fullName evidence="1">Uncharacterized protein</fullName>
    </submittedName>
</protein>
<comment type="caution">
    <text evidence="1">The sequence shown here is derived from an EMBL/GenBank/DDBJ whole genome shotgun (WGS) entry which is preliminary data.</text>
</comment>
<dbReference type="RefSeq" id="WP_118441111.1">
    <property type="nucleotide sequence ID" value="NZ_JAGZCU010000011.1"/>
</dbReference>
<gene>
    <name evidence="1" type="ORF">DW035_02540</name>
</gene>
<dbReference type="EMBL" id="QROI01000003">
    <property type="protein sequence ID" value="RHL18207.1"/>
    <property type="molecule type" value="Genomic_DNA"/>
</dbReference>
<dbReference type="Proteomes" id="UP000284916">
    <property type="component" value="Unassembled WGS sequence"/>
</dbReference>
<dbReference type="InterPro" id="IPR046100">
    <property type="entry name" value="DUF6037"/>
</dbReference>
<sequence>MKLTGLKPLYISIKRNNLTYGIFKYQVNKVSFEIFFDISTIPYQLGFIQRQSTFQLWIEIKNGFEVTPYIDENSYKNLIKILNLKFNPENHFSIKKFFEEFNTKIPNTYISASNELLYFVSKYRYNIEEPDKLFFKDFKPWSSRKRTKKNTEKTRLLFPLIYNRIKNIPNISVAYTNINSGEIDKEIPIKYIEH</sequence>
<dbReference type="Pfam" id="PF19503">
    <property type="entry name" value="DUF6037"/>
    <property type="match status" value="1"/>
</dbReference>
<accession>A0A415JBR8</accession>
<proteinExistence type="predicted"/>
<organism evidence="1 2">
    <name type="scientific">Phocaeicola plebeius</name>
    <dbReference type="NCBI Taxonomy" id="310297"/>
    <lineage>
        <taxon>Bacteria</taxon>
        <taxon>Pseudomonadati</taxon>
        <taxon>Bacteroidota</taxon>
        <taxon>Bacteroidia</taxon>
        <taxon>Bacteroidales</taxon>
        <taxon>Bacteroidaceae</taxon>
        <taxon>Phocaeicola</taxon>
    </lineage>
</organism>
<name>A0A415JBR8_9BACT</name>
<evidence type="ECO:0000313" key="1">
    <source>
        <dbReference type="EMBL" id="RHL18207.1"/>
    </source>
</evidence>
<dbReference type="AlphaFoldDB" id="A0A415JBR8"/>